<proteinExistence type="predicted"/>
<evidence type="ECO:0000313" key="1">
    <source>
        <dbReference type="EMBL" id="KAJ8321093.1"/>
    </source>
</evidence>
<gene>
    <name evidence="1" type="ORF">KUTeg_002680</name>
</gene>
<sequence>MIVKTNLLIIHPVVQKFVDGKPKSTVENMQPYIAIQNIIIMINDFFPITDACSGEKNHVHLYMTSDTCGPFHNYFNVAYHKKDSPSVVHAEIDRRLTEDGLNPQCSEEEKLLYLWKLYQHSELLNGVVAVHGNHKSLHNQNPGHYFENCYIDHKDGHYGQRSHKTENGCYQIELRKVPSPNYVIRVVINRFKQ</sequence>
<evidence type="ECO:0000313" key="2">
    <source>
        <dbReference type="Proteomes" id="UP001217089"/>
    </source>
</evidence>
<protein>
    <submittedName>
        <fullName evidence="1">Uncharacterized protein</fullName>
    </submittedName>
</protein>
<dbReference type="Proteomes" id="UP001217089">
    <property type="component" value="Unassembled WGS sequence"/>
</dbReference>
<dbReference type="EMBL" id="JARBDR010000141">
    <property type="protein sequence ID" value="KAJ8321093.1"/>
    <property type="molecule type" value="Genomic_DNA"/>
</dbReference>
<accession>A0ABQ9FV08</accession>
<name>A0ABQ9FV08_TEGGR</name>
<organism evidence="1 2">
    <name type="scientific">Tegillarca granosa</name>
    <name type="common">Malaysian cockle</name>
    <name type="synonym">Anadara granosa</name>
    <dbReference type="NCBI Taxonomy" id="220873"/>
    <lineage>
        <taxon>Eukaryota</taxon>
        <taxon>Metazoa</taxon>
        <taxon>Spiralia</taxon>
        <taxon>Lophotrochozoa</taxon>
        <taxon>Mollusca</taxon>
        <taxon>Bivalvia</taxon>
        <taxon>Autobranchia</taxon>
        <taxon>Pteriomorphia</taxon>
        <taxon>Arcoida</taxon>
        <taxon>Arcoidea</taxon>
        <taxon>Arcidae</taxon>
        <taxon>Tegillarca</taxon>
    </lineage>
</organism>
<keyword evidence="2" id="KW-1185">Reference proteome</keyword>
<reference evidence="1 2" key="1">
    <citation type="submission" date="2022-12" db="EMBL/GenBank/DDBJ databases">
        <title>Chromosome-level genome of Tegillarca granosa.</title>
        <authorList>
            <person name="Kim J."/>
        </authorList>
    </citation>
    <scope>NUCLEOTIDE SEQUENCE [LARGE SCALE GENOMIC DNA]</scope>
    <source>
        <strain evidence="1">Teg-2019</strain>
        <tissue evidence="1">Adductor muscle</tissue>
    </source>
</reference>
<comment type="caution">
    <text evidence="1">The sequence shown here is derived from an EMBL/GenBank/DDBJ whole genome shotgun (WGS) entry which is preliminary data.</text>
</comment>